<proteinExistence type="predicted"/>
<evidence type="ECO:0000313" key="2">
    <source>
        <dbReference type="Proteomes" id="UP000712281"/>
    </source>
</evidence>
<dbReference type="EMBL" id="QGKW02000007">
    <property type="protein sequence ID" value="KAF2619592.1"/>
    <property type="molecule type" value="Genomic_DNA"/>
</dbReference>
<name>A0A8S9MKP5_BRACR</name>
<reference evidence="1" key="1">
    <citation type="submission" date="2019-12" db="EMBL/GenBank/DDBJ databases">
        <title>Genome sequencing and annotation of Brassica cretica.</title>
        <authorList>
            <person name="Studholme D.J."/>
            <person name="Sarris P.F."/>
        </authorList>
    </citation>
    <scope>NUCLEOTIDE SEQUENCE</scope>
    <source>
        <strain evidence="1">PFS-001/15</strain>
        <tissue evidence="1">Leaf</tissue>
    </source>
</reference>
<evidence type="ECO:0000313" key="1">
    <source>
        <dbReference type="EMBL" id="KAF2619592.1"/>
    </source>
</evidence>
<accession>A0A8S9MKP5</accession>
<organism evidence="1 2">
    <name type="scientific">Brassica cretica</name>
    <name type="common">Mustard</name>
    <dbReference type="NCBI Taxonomy" id="69181"/>
    <lineage>
        <taxon>Eukaryota</taxon>
        <taxon>Viridiplantae</taxon>
        <taxon>Streptophyta</taxon>
        <taxon>Embryophyta</taxon>
        <taxon>Tracheophyta</taxon>
        <taxon>Spermatophyta</taxon>
        <taxon>Magnoliopsida</taxon>
        <taxon>eudicotyledons</taxon>
        <taxon>Gunneridae</taxon>
        <taxon>Pentapetalae</taxon>
        <taxon>rosids</taxon>
        <taxon>malvids</taxon>
        <taxon>Brassicales</taxon>
        <taxon>Brassicaceae</taxon>
        <taxon>Brassiceae</taxon>
        <taxon>Brassica</taxon>
    </lineage>
</organism>
<dbReference type="Proteomes" id="UP000712281">
    <property type="component" value="Unassembled WGS sequence"/>
</dbReference>
<protein>
    <submittedName>
        <fullName evidence="1">Uncharacterized protein</fullName>
    </submittedName>
</protein>
<gene>
    <name evidence="1" type="ORF">F2Q68_00038422</name>
</gene>
<comment type="caution">
    <text evidence="1">The sequence shown here is derived from an EMBL/GenBank/DDBJ whole genome shotgun (WGS) entry which is preliminary data.</text>
</comment>
<sequence>MSWGASNLSVPMDYTVGHVLGLRFLSRPRCSPKVSFITVGLKLKVSKILRDTLQAVGTKAMVVGHTPQLSGECPVVLSTLDQRFKLQITFRKLKNDKNQTLMYKKRFKRSTLCIDPKKQQKFQTRLS</sequence>
<dbReference type="AlphaFoldDB" id="A0A8S9MKP5"/>